<organism evidence="1">
    <name type="scientific">Vibrio vulnificus</name>
    <dbReference type="NCBI Taxonomy" id="672"/>
    <lineage>
        <taxon>Bacteria</taxon>
        <taxon>Pseudomonadati</taxon>
        <taxon>Pseudomonadota</taxon>
        <taxon>Gammaproteobacteria</taxon>
        <taxon>Vibrionales</taxon>
        <taxon>Vibrionaceae</taxon>
        <taxon>Vibrio</taxon>
    </lineage>
</organism>
<reference evidence="1" key="1">
    <citation type="journal article" date="2018" name="Genome Biol.">
        <title>SKESA: strategic k-mer extension for scrupulous assemblies.</title>
        <authorList>
            <person name="Souvorov A."/>
            <person name="Agarwala R."/>
            <person name="Lipman D.J."/>
        </authorList>
    </citation>
    <scope>NUCLEOTIDE SEQUENCE</scope>
    <source>
        <strain evidence="1">BCW_3452</strain>
    </source>
</reference>
<dbReference type="EMBL" id="DACRBY010000001">
    <property type="protein sequence ID" value="HAS8538356.1"/>
    <property type="molecule type" value="Genomic_DNA"/>
</dbReference>
<protein>
    <submittedName>
        <fullName evidence="1">Uncharacterized protein</fullName>
    </submittedName>
</protein>
<name>A0A8H9K5N8_VIBVL</name>
<reference evidence="1" key="2">
    <citation type="submission" date="2019-01" db="EMBL/GenBank/DDBJ databases">
        <authorList>
            <consortium name="NCBI Pathogen Detection Project"/>
        </authorList>
    </citation>
    <scope>NUCLEOTIDE SEQUENCE</scope>
    <source>
        <strain evidence="1">BCW_3452</strain>
    </source>
</reference>
<proteinExistence type="predicted"/>
<evidence type="ECO:0000313" key="1">
    <source>
        <dbReference type="EMBL" id="HAS8538356.1"/>
    </source>
</evidence>
<sequence length="61" mass="6678">MSHVRIFKFVTLDRTVQNPLKGCKVMQAKGVSESDAKKSLLKTISPTIMVASACCTNLYTS</sequence>
<dbReference type="Proteomes" id="UP000863257">
    <property type="component" value="Unassembled WGS sequence"/>
</dbReference>
<accession>A0A8H9K5N8</accession>
<dbReference type="AlphaFoldDB" id="A0A8H9K5N8"/>
<comment type="caution">
    <text evidence="1">The sequence shown here is derived from an EMBL/GenBank/DDBJ whole genome shotgun (WGS) entry which is preliminary data.</text>
</comment>
<gene>
    <name evidence="1" type="ORF">I7730_00895</name>
</gene>